<dbReference type="PROSITE" id="PS50110">
    <property type="entry name" value="RESPONSE_REGULATORY"/>
    <property type="match status" value="1"/>
</dbReference>
<dbReference type="EMBL" id="CYZU01000034">
    <property type="protein sequence ID" value="CUO77863.1"/>
    <property type="molecule type" value="Genomic_DNA"/>
</dbReference>
<accession>A0A174HSF3</accession>
<dbReference type="PANTHER" id="PTHR48111:SF21">
    <property type="entry name" value="DNA-BINDING DUAL MASTER TRANSCRIPTIONAL REGULATOR RPAA"/>
    <property type="match status" value="1"/>
</dbReference>
<dbReference type="GO" id="GO:0032993">
    <property type="term" value="C:protein-DNA complex"/>
    <property type="evidence" value="ECO:0007669"/>
    <property type="project" value="TreeGrafter"/>
</dbReference>
<dbReference type="SUPFAM" id="SSF52172">
    <property type="entry name" value="CheY-like"/>
    <property type="match status" value="1"/>
</dbReference>
<dbReference type="InterPro" id="IPR036388">
    <property type="entry name" value="WH-like_DNA-bd_sf"/>
</dbReference>
<dbReference type="PROSITE" id="PS51755">
    <property type="entry name" value="OMPR_PHOB"/>
    <property type="match status" value="1"/>
</dbReference>
<evidence type="ECO:0000259" key="11">
    <source>
        <dbReference type="PROSITE" id="PS51755"/>
    </source>
</evidence>
<name>A0A174HSF3_9FIRM</name>
<evidence type="ECO:0000256" key="1">
    <source>
        <dbReference type="ARBA" id="ARBA00018672"/>
    </source>
</evidence>
<keyword evidence="4" id="KW-0805">Transcription regulation</keyword>
<dbReference type="PANTHER" id="PTHR48111">
    <property type="entry name" value="REGULATOR OF RPOS"/>
    <property type="match status" value="1"/>
</dbReference>
<dbReference type="Gene3D" id="1.10.10.10">
    <property type="entry name" value="Winged helix-like DNA-binding domain superfamily/Winged helix DNA-binding domain"/>
    <property type="match status" value="1"/>
</dbReference>
<organism evidence="12 13">
    <name type="scientific">Faecalicatena contorta</name>
    <dbReference type="NCBI Taxonomy" id="39482"/>
    <lineage>
        <taxon>Bacteria</taxon>
        <taxon>Bacillati</taxon>
        <taxon>Bacillota</taxon>
        <taxon>Clostridia</taxon>
        <taxon>Lachnospirales</taxon>
        <taxon>Lachnospiraceae</taxon>
        <taxon>Faecalicatena</taxon>
    </lineage>
</organism>
<dbReference type="GO" id="GO:0006355">
    <property type="term" value="P:regulation of DNA-templated transcription"/>
    <property type="evidence" value="ECO:0007669"/>
    <property type="project" value="InterPro"/>
</dbReference>
<dbReference type="InterPro" id="IPR001867">
    <property type="entry name" value="OmpR/PhoB-type_DNA-bd"/>
</dbReference>
<dbReference type="STRING" id="39482.ERS852491_03275"/>
<evidence type="ECO:0000256" key="7">
    <source>
        <dbReference type="ARBA" id="ARBA00024867"/>
    </source>
</evidence>
<evidence type="ECO:0000313" key="13">
    <source>
        <dbReference type="Proteomes" id="UP000095544"/>
    </source>
</evidence>
<evidence type="ECO:0000256" key="6">
    <source>
        <dbReference type="ARBA" id="ARBA00023163"/>
    </source>
</evidence>
<dbReference type="InterPro" id="IPR001789">
    <property type="entry name" value="Sig_transdc_resp-reg_receiver"/>
</dbReference>
<feature type="domain" description="Response regulatory" evidence="10">
    <location>
        <begin position="53"/>
        <end position="167"/>
    </location>
</feature>
<evidence type="ECO:0000313" key="12">
    <source>
        <dbReference type="EMBL" id="CUO77863.1"/>
    </source>
</evidence>
<keyword evidence="2 8" id="KW-0597">Phosphoprotein</keyword>
<dbReference type="InterPro" id="IPR039420">
    <property type="entry name" value="WalR-like"/>
</dbReference>
<evidence type="ECO:0000256" key="3">
    <source>
        <dbReference type="ARBA" id="ARBA00023012"/>
    </source>
</evidence>
<dbReference type="Gene3D" id="6.10.250.690">
    <property type="match status" value="1"/>
</dbReference>
<keyword evidence="5 9" id="KW-0238">DNA-binding</keyword>
<evidence type="ECO:0000256" key="9">
    <source>
        <dbReference type="PROSITE-ProRule" id="PRU01091"/>
    </source>
</evidence>
<dbReference type="SMART" id="SM00862">
    <property type="entry name" value="Trans_reg_C"/>
    <property type="match status" value="1"/>
</dbReference>
<feature type="modified residue" description="4-aspartylphosphate" evidence="8">
    <location>
        <position position="102"/>
    </location>
</feature>
<proteinExistence type="predicted"/>
<evidence type="ECO:0000256" key="5">
    <source>
        <dbReference type="ARBA" id="ARBA00023125"/>
    </source>
</evidence>
<keyword evidence="6" id="KW-0804">Transcription</keyword>
<sequence length="273" mass="31264">MVNSVEAGLPAMFIINYKMQDILSFRYPAFFGNKIGFTEHEPEVLRKEGKMIDVYYIEDDENIAQTVKAYLEQHNCSVSVFTTIAEAKKAITNNLPAIALVDWNMPDGDGDRFCRWIRSRWQELPVVFLTVRSGSSDIVSGFQNGADDYVVKPFELEVLYSRICALLRRSGNVLGQYLTCDGITIDQNGMRVFCGEEEISLSQPEYQVLLLFMKNKGKTIPREKLLEQVWDSNGNFVNNNTLTVTIKRLREKLHQPSCLKTVRSFGYRMEDTL</sequence>
<reference evidence="12 13" key="1">
    <citation type="submission" date="2015-09" db="EMBL/GenBank/DDBJ databases">
        <authorList>
            <consortium name="Pathogen Informatics"/>
        </authorList>
    </citation>
    <scope>NUCLEOTIDE SEQUENCE [LARGE SCALE GENOMIC DNA]</scope>
    <source>
        <strain evidence="12 13">2789STDY5834876</strain>
    </source>
</reference>
<dbReference type="GO" id="GO:0005829">
    <property type="term" value="C:cytosol"/>
    <property type="evidence" value="ECO:0007669"/>
    <property type="project" value="TreeGrafter"/>
</dbReference>
<keyword evidence="3" id="KW-0902">Two-component regulatory system</keyword>
<dbReference type="Pfam" id="PF00486">
    <property type="entry name" value="Trans_reg_C"/>
    <property type="match status" value="1"/>
</dbReference>
<dbReference type="GO" id="GO:0000976">
    <property type="term" value="F:transcription cis-regulatory region binding"/>
    <property type="evidence" value="ECO:0007669"/>
    <property type="project" value="TreeGrafter"/>
</dbReference>
<dbReference type="Proteomes" id="UP000095544">
    <property type="component" value="Unassembled WGS sequence"/>
</dbReference>
<feature type="DNA-binding region" description="OmpR/PhoB-type" evidence="9">
    <location>
        <begin position="175"/>
        <end position="271"/>
    </location>
</feature>
<evidence type="ECO:0000256" key="4">
    <source>
        <dbReference type="ARBA" id="ARBA00023015"/>
    </source>
</evidence>
<dbReference type="Gene3D" id="3.40.50.2300">
    <property type="match status" value="1"/>
</dbReference>
<dbReference type="InterPro" id="IPR011006">
    <property type="entry name" value="CheY-like_superfamily"/>
</dbReference>
<protein>
    <recommendedName>
        <fullName evidence="1">Stage 0 sporulation protein A homolog</fullName>
    </recommendedName>
</protein>
<dbReference type="SMART" id="SM00448">
    <property type="entry name" value="REC"/>
    <property type="match status" value="1"/>
</dbReference>
<comment type="function">
    <text evidence="7">May play the central regulatory role in sporulation. It may be an element of the effector pathway responsible for the activation of sporulation genes in response to nutritional stress. Spo0A may act in concert with spo0H (a sigma factor) to control the expression of some genes that are critical to the sporulation process.</text>
</comment>
<evidence type="ECO:0000256" key="2">
    <source>
        <dbReference type="ARBA" id="ARBA00022553"/>
    </source>
</evidence>
<evidence type="ECO:0000256" key="8">
    <source>
        <dbReference type="PROSITE-ProRule" id="PRU00169"/>
    </source>
</evidence>
<dbReference type="GO" id="GO:0000156">
    <property type="term" value="F:phosphorelay response regulator activity"/>
    <property type="evidence" value="ECO:0007669"/>
    <property type="project" value="TreeGrafter"/>
</dbReference>
<dbReference type="AlphaFoldDB" id="A0A174HSF3"/>
<evidence type="ECO:0000259" key="10">
    <source>
        <dbReference type="PROSITE" id="PS50110"/>
    </source>
</evidence>
<feature type="domain" description="OmpR/PhoB-type" evidence="11">
    <location>
        <begin position="175"/>
        <end position="271"/>
    </location>
</feature>
<dbReference type="Pfam" id="PF00072">
    <property type="entry name" value="Response_reg"/>
    <property type="match status" value="1"/>
</dbReference>
<dbReference type="CDD" id="cd00383">
    <property type="entry name" value="trans_reg_C"/>
    <property type="match status" value="1"/>
</dbReference>
<gene>
    <name evidence="12" type="primary">cseB</name>
    <name evidence="12" type="ORF">ERS852491_03275</name>
</gene>